<keyword evidence="5 7" id="KW-1133">Transmembrane helix</keyword>
<dbReference type="EC" id="3.1.6.-" evidence="9"/>
<feature type="transmembrane region" description="Helical" evidence="7">
    <location>
        <begin position="289"/>
        <end position="311"/>
    </location>
</feature>
<protein>
    <submittedName>
        <fullName evidence="9">Arylsulfatase</fullName>
        <ecNumber evidence="9">3.1.6.-</ecNumber>
    </submittedName>
</protein>
<comment type="subcellular location">
    <subcellularLocation>
        <location evidence="1">Cell membrane</location>
        <topology evidence="1">Multi-pass membrane protein</topology>
    </subcellularLocation>
</comment>
<evidence type="ECO:0000256" key="1">
    <source>
        <dbReference type="ARBA" id="ARBA00004651"/>
    </source>
</evidence>
<feature type="transmembrane region" description="Helical" evidence="7">
    <location>
        <begin position="118"/>
        <end position="136"/>
    </location>
</feature>
<name>C8PA27_9LACO</name>
<reference evidence="10 12" key="2">
    <citation type="journal article" date="2015" name="Genome Announc.">
        <title>Expanding the biotechnology potential of lactobacilli through comparative genomics of 213 strains and associated genera.</title>
        <authorList>
            <person name="Sun Z."/>
            <person name="Harris H.M."/>
            <person name="McCann A."/>
            <person name="Guo C."/>
            <person name="Argimon S."/>
            <person name="Zhang W."/>
            <person name="Yang X."/>
            <person name="Jeffery I.B."/>
            <person name="Cooney J.C."/>
            <person name="Kagawa T.F."/>
            <person name="Liu W."/>
            <person name="Song Y."/>
            <person name="Salvetti E."/>
            <person name="Wrobel A."/>
            <person name="Rasinkangas P."/>
            <person name="Parkhill J."/>
            <person name="Rea M.C."/>
            <person name="O'Sullivan O."/>
            <person name="Ritari J."/>
            <person name="Douillard F.P."/>
            <person name="Paul Ross R."/>
            <person name="Yang R."/>
            <person name="Briner A.E."/>
            <person name="Felis G.E."/>
            <person name="de Vos W.M."/>
            <person name="Barrangou R."/>
            <person name="Klaenhammer T.R."/>
            <person name="Caufield P.W."/>
            <person name="Cui Y."/>
            <person name="Zhang H."/>
            <person name="O'Toole P.W."/>
        </authorList>
    </citation>
    <scope>NUCLEOTIDE SEQUENCE [LARGE SCALE GENOMIC DNA]</scope>
    <source>
        <strain evidence="10 12">DSM 16041</strain>
    </source>
</reference>
<evidence type="ECO:0000313" key="9">
    <source>
        <dbReference type="EMBL" id="EEW52671.1"/>
    </source>
</evidence>
<keyword evidence="9" id="KW-0378">Hydrolase</keyword>
<dbReference type="Pfam" id="PF00884">
    <property type="entry name" value="Sulfatase"/>
    <property type="match status" value="1"/>
</dbReference>
<dbReference type="GO" id="GO:0016787">
    <property type="term" value="F:hydrolase activity"/>
    <property type="evidence" value="ECO:0007669"/>
    <property type="project" value="UniProtKB-KW"/>
</dbReference>
<organism evidence="9 11">
    <name type="scientific">Limosilactobacillus antri DSM 16041</name>
    <dbReference type="NCBI Taxonomy" id="525309"/>
    <lineage>
        <taxon>Bacteria</taxon>
        <taxon>Bacillati</taxon>
        <taxon>Bacillota</taxon>
        <taxon>Bacilli</taxon>
        <taxon>Lactobacillales</taxon>
        <taxon>Lactobacillaceae</taxon>
        <taxon>Limosilactobacillus</taxon>
    </lineage>
</organism>
<evidence type="ECO:0000259" key="8">
    <source>
        <dbReference type="Pfam" id="PF00884"/>
    </source>
</evidence>
<evidence type="ECO:0000256" key="6">
    <source>
        <dbReference type="ARBA" id="ARBA00023136"/>
    </source>
</evidence>
<dbReference type="EMBL" id="AZDK01000013">
    <property type="protein sequence ID" value="KRK59762.1"/>
    <property type="molecule type" value="Genomic_DNA"/>
</dbReference>
<evidence type="ECO:0000256" key="7">
    <source>
        <dbReference type="SAM" id="Phobius"/>
    </source>
</evidence>
<dbReference type="Proteomes" id="UP000003675">
    <property type="component" value="Unassembled WGS sequence"/>
</dbReference>
<dbReference type="RefSeq" id="WP_007124450.1">
    <property type="nucleotide sequence ID" value="NZ_AZDK01000013.1"/>
</dbReference>
<dbReference type="PATRIC" id="fig|525309.8.peg.391"/>
<keyword evidence="12" id="KW-1185">Reference proteome</keyword>
<feature type="transmembrane region" description="Helical" evidence="7">
    <location>
        <begin position="44"/>
        <end position="66"/>
    </location>
</feature>
<sequence>MQKLKSSLIWGVILFWLGGAQVYWNLAPHLAGYSTASLHTSAYLILKGITLVGPDLLVLLLGYYMGQCSRKESMVIKIWLNTVALGCLLSLSIALTDNGVGFYPTTIYNSMLPVLRNSYPLITGVMGGIVVSSIIPSGQANLRRRMTGLIWVVLAIPFFSPVNVWGWNDNFLALFYACLFILGGNLKPVKQFWRWGGLAIASLAVNVLFQGLMPFLSFNGSTINRFATVTNVLTVVTAYAVAGWLVNGMQKPRISYLLSVVVILMNSSAFAVLYKIADEKPVAHSTVRTAVLTLAAIVLALVAAALWQWLLNRRWTQTVSRRIDQFAAQDFAKQRVAVNKKLKELGPDLTVFAISYLIAAASMLLMNNSWRIQPNVGPDYNIISYAFTQRGLLLLLAALLIFTVIKFLQAISKRYWLSLAIVVVISCAFVIANREKIAARNEPILPSDLAMLRVAGSLFKMVAPALWLEVVTGLILLIGLVCWLEKKHPVELPFNGRRRLVYFLLAPLLFASCFFWNHSGTPLNNFLTSLGDQPMFYNQLSGARINGPLIQFMNNVDVKVMDQPAGYSRARMEQIVKKYRTQAGKINLHRQNDLVQQTVIFNLSESFSDPNRVPGVKLESTPIPAIKELQKNNTGGVMISSGYGGGTANMEYMTLTGYSISNFSPTLPVPYTQLVGKLKVNPSIVDSFDHAVAIHPYLGTFYNRTSVYQQFGFDKFFYLGSKNRIRHQSRIDNSPYLSDRTAYQNVLDQLKSYRHGQFINLVTMQNHFPYSDNYYRHLNRYRAVRVSAGTNPDEVDEFSTEIHYTDNAVKQFIKQIDGINRPITIVFYGDHLPGIYKNDMARDGVKLHETEYLIYSNKYARAHGAKNFKQNTAVVSPNDFIAMVAKQTNSKVNWYQALLTAVFEKLPAMAKDVEAKGDVNTARAVAHTDFVNDQGKLVKEGNLIKQQKQLLQDYRLVQYDVTAGKKYTLKYLK</sequence>
<keyword evidence="6 7" id="KW-0472">Membrane</keyword>
<dbReference type="Gene3D" id="3.40.720.10">
    <property type="entry name" value="Alkaline Phosphatase, subunit A"/>
    <property type="match status" value="1"/>
</dbReference>
<evidence type="ECO:0000313" key="12">
    <source>
        <dbReference type="Proteomes" id="UP000051883"/>
    </source>
</evidence>
<feature type="transmembrane region" description="Helical" evidence="7">
    <location>
        <begin position="349"/>
        <end position="367"/>
    </location>
</feature>
<dbReference type="InterPro" id="IPR050448">
    <property type="entry name" value="OpgB/LTA_synthase_biosynth"/>
</dbReference>
<feature type="transmembrane region" description="Helical" evidence="7">
    <location>
        <begin position="7"/>
        <end position="24"/>
    </location>
</feature>
<feature type="transmembrane region" description="Helical" evidence="7">
    <location>
        <begin position="78"/>
        <end position="95"/>
    </location>
</feature>
<feature type="transmembrane region" description="Helical" evidence="7">
    <location>
        <begin position="415"/>
        <end position="432"/>
    </location>
</feature>
<comment type="caution">
    <text evidence="9">The sequence shown here is derived from an EMBL/GenBank/DDBJ whole genome shotgun (WGS) entry which is preliminary data.</text>
</comment>
<feature type="transmembrane region" description="Helical" evidence="7">
    <location>
        <begin position="228"/>
        <end position="247"/>
    </location>
</feature>
<gene>
    <name evidence="10" type="ORF">FC31_GL000381</name>
    <name evidence="9" type="ORF">HMPREF0494_2171</name>
</gene>
<dbReference type="CDD" id="cd16015">
    <property type="entry name" value="LTA_synthase"/>
    <property type="match status" value="1"/>
</dbReference>
<dbReference type="EMBL" id="ACLL01000068">
    <property type="protein sequence ID" value="EEW52671.1"/>
    <property type="molecule type" value="Genomic_DNA"/>
</dbReference>
<feature type="transmembrane region" description="Helical" evidence="7">
    <location>
        <begin position="148"/>
        <end position="165"/>
    </location>
</feature>
<dbReference type="SUPFAM" id="SSF53649">
    <property type="entry name" value="Alkaline phosphatase-like"/>
    <property type="match status" value="1"/>
</dbReference>
<feature type="transmembrane region" description="Helical" evidence="7">
    <location>
        <begin position="461"/>
        <end position="484"/>
    </location>
</feature>
<feature type="domain" description="Sulfatase N-terminal" evidence="8">
    <location>
        <begin position="597"/>
        <end position="888"/>
    </location>
</feature>
<evidence type="ECO:0000313" key="11">
    <source>
        <dbReference type="Proteomes" id="UP000003675"/>
    </source>
</evidence>
<keyword evidence="4 7" id="KW-0812">Transmembrane</keyword>
<dbReference type="eggNOG" id="COG1368">
    <property type="taxonomic scope" value="Bacteria"/>
</dbReference>
<feature type="transmembrane region" description="Helical" evidence="7">
    <location>
        <begin position="254"/>
        <end position="277"/>
    </location>
</feature>
<comment type="pathway">
    <text evidence="2">Cell wall biogenesis; lipoteichoic acid biosynthesis.</text>
</comment>
<evidence type="ECO:0000256" key="2">
    <source>
        <dbReference type="ARBA" id="ARBA00004936"/>
    </source>
</evidence>
<dbReference type="GO" id="GO:0005886">
    <property type="term" value="C:plasma membrane"/>
    <property type="evidence" value="ECO:0007669"/>
    <property type="project" value="UniProtKB-SubCell"/>
</dbReference>
<dbReference type="InterPro" id="IPR017850">
    <property type="entry name" value="Alkaline_phosphatase_core_sf"/>
</dbReference>
<proteinExistence type="predicted"/>
<dbReference type="STRING" id="525309.HMPREF0494_2171"/>
<evidence type="ECO:0000256" key="4">
    <source>
        <dbReference type="ARBA" id="ARBA00022692"/>
    </source>
</evidence>
<keyword evidence="3" id="KW-1003">Cell membrane</keyword>
<feature type="transmembrane region" description="Helical" evidence="7">
    <location>
        <begin position="500"/>
        <end position="517"/>
    </location>
</feature>
<dbReference type="PANTHER" id="PTHR47371:SF3">
    <property type="entry name" value="PHOSPHOGLYCEROL TRANSFERASE I"/>
    <property type="match status" value="1"/>
</dbReference>
<reference evidence="9 11" key="1">
    <citation type="submission" date="2009-09" db="EMBL/GenBank/DDBJ databases">
        <authorList>
            <person name="Qin X."/>
            <person name="Bachman B."/>
            <person name="Battles P."/>
            <person name="Bell A."/>
            <person name="Bess C."/>
            <person name="Bickham C."/>
            <person name="Chaboub L."/>
            <person name="Chen D."/>
            <person name="Coyle M."/>
            <person name="Deiros D.R."/>
            <person name="Dinh H."/>
            <person name="Forbes L."/>
            <person name="Fowler G."/>
            <person name="Francisco L."/>
            <person name="Fu Q."/>
            <person name="Gubbala S."/>
            <person name="Hale W."/>
            <person name="Han Y."/>
            <person name="Hemphill L."/>
            <person name="Highlander S.K."/>
            <person name="Hirani K."/>
            <person name="Hogues M."/>
            <person name="Jackson L."/>
            <person name="Jakkamsetti A."/>
            <person name="Javaid M."/>
            <person name="Jiang H."/>
            <person name="Korchina V."/>
            <person name="Kovar C."/>
            <person name="Lara F."/>
            <person name="Lee S."/>
            <person name="Mata R."/>
            <person name="Mathew T."/>
            <person name="Moen C."/>
            <person name="Morales K."/>
            <person name="Munidasa M."/>
            <person name="Nazareth L."/>
            <person name="Ngo R."/>
            <person name="Nguyen L."/>
            <person name="Okwuonu G."/>
            <person name="Ongeri F."/>
            <person name="Patil S."/>
            <person name="Petrosino J."/>
            <person name="Pham C."/>
            <person name="Pham P."/>
            <person name="Pu L.-L."/>
            <person name="Puazo M."/>
            <person name="Raj R."/>
            <person name="Reid J."/>
            <person name="Rouhana J."/>
            <person name="Saada N."/>
            <person name="Shang Y."/>
            <person name="Simmons D."/>
            <person name="Thornton R."/>
            <person name="Warren J."/>
            <person name="Weissenberger G."/>
            <person name="Zhang J."/>
            <person name="Zhang L."/>
            <person name="Zhou C."/>
            <person name="Zhu D."/>
            <person name="Muzny D."/>
            <person name="Worley K."/>
            <person name="Gibbs R."/>
        </authorList>
    </citation>
    <scope>NUCLEOTIDE SEQUENCE [LARGE SCALE GENOMIC DNA]</scope>
    <source>
        <strain evidence="9 11">DSM 16041</strain>
    </source>
</reference>
<dbReference type="HOGENOM" id="CLU_012250_0_0_9"/>
<dbReference type="Proteomes" id="UP000051883">
    <property type="component" value="Unassembled WGS sequence"/>
</dbReference>
<dbReference type="AlphaFoldDB" id="C8PA27"/>
<evidence type="ECO:0000256" key="3">
    <source>
        <dbReference type="ARBA" id="ARBA00022475"/>
    </source>
</evidence>
<evidence type="ECO:0000313" key="10">
    <source>
        <dbReference type="EMBL" id="KRK59762.1"/>
    </source>
</evidence>
<accession>C8PA27</accession>
<feature type="transmembrane region" description="Helical" evidence="7">
    <location>
        <begin position="195"/>
        <end position="216"/>
    </location>
</feature>
<evidence type="ECO:0000256" key="5">
    <source>
        <dbReference type="ARBA" id="ARBA00022989"/>
    </source>
</evidence>
<dbReference type="PANTHER" id="PTHR47371">
    <property type="entry name" value="LIPOTEICHOIC ACID SYNTHASE"/>
    <property type="match status" value="1"/>
</dbReference>
<dbReference type="InterPro" id="IPR000917">
    <property type="entry name" value="Sulfatase_N"/>
</dbReference>
<feature type="transmembrane region" description="Helical" evidence="7">
    <location>
        <begin position="387"/>
        <end position="408"/>
    </location>
</feature>
<feature type="transmembrane region" description="Helical" evidence="7">
    <location>
        <begin position="171"/>
        <end position="188"/>
    </location>
</feature>